<protein>
    <recommendedName>
        <fullName evidence="1">Copper-binding protein MbnP-like domain-containing protein</fullName>
    </recommendedName>
</protein>
<reference evidence="2 3" key="1">
    <citation type="submission" date="2019-05" db="EMBL/GenBank/DDBJ databases">
        <title>Hymenobacter edaphi sp. nov., isolated from abandoned arsenic-contaminated farmland soil.</title>
        <authorList>
            <person name="Nie L."/>
        </authorList>
    </citation>
    <scope>NUCLEOTIDE SEQUENCE [LARGE SCALE GENOMIC DNA]</scope>
    <source>
        <strain evidence="2 3">1-3-3-8</strain>
    </source>
</reference>
<evidence type="ECO:0000313" key="2">
    <source>
        <dbReference type="EMBL" id="TLM96459.1"/>
    </source>
</evidence>
<keyword evidence="3" id="KW-1185">Reference proteome</keyword>
<dbReference type="Proteomes" id="UP000305517">
    <property type="component" value="Unassembled WGS sequence"/>
</dbReference>
<proteinExistence type="predicted"/>
<sequence length="253" mass="27382">MKRILYPALAGLLALSACENKHVKPKEELGELEMHVENVVGSSTLAYNTAYTTAAGDDFKVTELRYYLTNVQLVRADGSVWAEPESYYLIDQAKADSQHLTIEDVPAGDYSAVRITIGVDVARNTAGAQTGALDPAHQMIWNWTDGYIFLRLNGSSSKAPGNGGLFFDVAGFRDPYNNIRTLTLPLPTGTTALHIKEGASPEMHLKANVLKLFDGPQPVRFAQMSSASGESASAQLADNLAAGMFRIDHIHGN</sequence>
<dbReference type="Pfam" id="PF20243">
    <property type="entry name" value="MbnP"/>
    <property type="match status" value="1"/>
</dbReference>
<feature type="domain" description="Copper-binding protein MbnP-like" evidence="1">
    <location>
        <begin position="30"/>
        <end position="223"/>
    </location>
</feature>
<dbReference type="OrthoDB" id="1422031at2"/>
<evidence type="ECO:0000259" key="1">
    <source>
        <dbReference type="Pfam" id="PF20243"/>
    </source>
</evidence>
<dbReference type="InterPro" id="IPR046863">
    <property type="entry name" value="MbnP-like_dom"/>
</dbReference>
<dbReference type="AlphaFoldDB" id="A0A5R8WVG2"/>
<dbReference type="RefSeq" id="WP_138074718.1">
    <property type="nucleotide sequence ID" value="NZ_VAJM01000001.1"/>
</dbReference>
<dbReference type="PROSITE" id="PS51257">
    <property type="entry name" value="PROKAR_LIPOPROTEIN"/>
    <property type="match status" value="1"/>
</dbReference>
<accession>A0A5R8WVG2</accession>
<comment type="caution">
    <text evidence="2">The sequence shown here is derived from an EMBL/GenBank/DDBJ whole genome shotgun (WGS) entry which is preliminary data.</text>
</comment>
<dbReference type="EMBL" id="VAJM01000001">
    <property type="protein sequence ID" value="TLM96459.1"/>
    <property type="molecule type" value="Genomic_DNA"/>
</dbReference>
<name>A0A5R8WVG2_9BACT</name>
<gene>
    <name evidence="2" type="ORF">FDY95_00205</name>
</gene>
<evidence type="ECO:0000313" key="3">
    <source>
        <dbReference type="Proteomes" id="UP000305517"/>
    </source>
</evidence>
<organism evidence="2 3">
    <name type="scientific">Hymenobacter jeollabukensis</name>
    <dbReference type="NCBI Taxonomy" id="2025313"/>
    <lineage>
        <taxon>Bacteria</taxon>
        <taxon>Pseudomonadati</taxon>
        <taxon>Bacteroidota</taxon>
        <taxon>Cytophagia</taxon>
        <taxon>Cytophagales</taxon>
        <taxon>Hymenobacteraceae</taxon>
        <taxon>Hymenobacter</taxon>
    </lineage>
</organism>